<dbReference type="AlphaFoldDB" id="A0A8J5CLI0"/>
<keyword evidence="3" id="KW-1185">Reference proteome</keyword>
<evidence type="ECO:0000313" key="2">
    <source>
        <dbReference type="EMBL" id="KAG0714915.1"/>
    </source>
</evidence>
<name>A0A8J5CLI0_CHIOP</name>
<gene>
    <name evidence="2" type="ORF">GWK47_013178</name>
</gene>
<comment type="caution">
    <text evidence="2">The sequence shown here is derived from an EMBL/GenBank/DDBJ whole genome shotgun (WGS) entry which is preliminary data.</text>
</comment>
<protein>
    <submittedName>
        <fullName evidence="2">Uncharacterized protein</fullName>
    </submittedName>
</protein>
<sequence length="120" mass="12678">MLRSAIEGGVAGREQDSLSLVGGPLAASTPTAAGASQPPMYHTPHLSTHPIPQYGCEAVPYSQPSTPSYSREMTFVPITSAYRQDLCPLPESYTQTPTSQIPTPPTCLVSLPRTPPTPSV</sequence>
<feature type="region of interest" description="Disordered" evidence="1">
    <location>
        <begin position="89"/>
        <end position="120"/>
    </location>
</feature>
<feature type="region of interest" description="Disordered" evidence="1">
    <location>
        <begin position="1"/>
        <end position="49"/>
    </location>
</feature>
<reference evidence="2" key="1">
    <citation type="submission" date="2020-07" db="EMBL/GenBank/DDBJ databases">
        <title>The High-quality genome of the commercially important snow crab, Chionoecetes opilio.</title>
        <authorList>
            <person name="Jeong J.-H."/>
            <person name="Ryu S."/>
        </authorList>
    </citation>
    <scope>NUCLEOTIDE SEQUENCE</scope>
    <source>
        <strain evidence="2">MADBK_172401_WGS</strain>
        <tissue evidence="2">Digestive gland</tissue>
    </source>
</reference>
<evidence type="ECO:0000256" key="1">
    <source>
        <dbReference type="SAM" id="MobiDB-lite"/>
    </source>
</evidence>
<organism evidence="2 3">
    <name type="scientific">Chionoecetes opilio</name>
    <name type="common">Atlantic snow crab</name>
    <name type="synonym">Cancer opilio</name>
    <dbReference type="NCBI Taxonomy" id="41210"/>
    <lineage>
        <taxon>Eukaryota</taxon>
        <taxon>Metazoa</taxon>
        <taxon>Ecdysozoa</taxon>
        <taxon>Arthropoda</taxon>
        <taxon>Crustacea</taxon>
        <taxon>Multicrustacea</taxon>
        <taxon>Malacostraca</taxon>
        <taxon>Eumalacostraca</taxon>
        <taxon>Eucarida</taxon>
        <taxon>Decapoda</taxon>
        <taxon>Pleocyemata</taxon>
        <taxon>Brachyura</taxon>
        <taxon>Eubrachyura</taxon>
        <taxon>Majoidea</taxon>
        <taxon>Majidae</taxon>
        <taxon>Chionoecetes</taxon>
    </lineage>
</organism>
<proteinExistence type="predicted"/>
<accession>A0A8J5CLI0</accession>
<dbReference type="EMBL" id="JACEEZ010020152">
    <property type="protein sequence ID" value="KAG0714915.1"/>
    <property type="molecule type" value="Genomic_DNA"/>
</dbReference>
<dbReference type="Proteomes" id="UP000770661">
    <property type="component" value="Unassembled WGS sequence"/>
</dbReference>
<evidence type="ECO:0000313" key="3">
    <source>
        <dbReference type="Proteomes" id="UP000770661"/>
    </source>
</evidence>